<sequence>MSLENKRLVSFYLSFQVSITPVPGKRIEHMGVKIELLGQIGAPRTTRSSAANKQRTYITSQQRKEQKQLRRNDHQTERSSKSSMCEGNLLLNCYIYIYS</sequence>
<dbReference type="InterPro" id="IPR014752">
    <property type="entry name" value="Arrestin-like_C"/>
</dbReference>
<dbReference type="Proteomes" id="UP000823388">
    <property type="component" value="Chromosome 6N"/>
</dbReference>
<keyword evidence="3" id="KW-1185">Reference proteome</keyword>
<feature type="compositionally biased region" description="Polar residues" evidence="1">
    <location>
        <begin position="45"/>
        <end position="61"/>
    </location>
</feature>
<dbReference type="EMBL" id="CM029048">
    <property type="protein sequence ID" value="KAG2577859.1"/>
    <property type="molecule type" value="Genomic_DNA"/>
</dbReference>
<protein>
    <submittedName>
        <fullName evidence="2">Uncharacterized protein</fullName>
    </submittedName>
</protein>
<name>A0A8T0QY14_PANVG</name>
<evidence type="ECO:0000313" key="2">
    <source>
        <dbReference type="EMBL" id="KAG2577859.1"/>
    </source>
</evidence>
<gene>
    <name evidence="2" type="ORF">PVAP13_6NG235700</name>
</gene>
<reference evidence="2" key="1">
    <citation type="submission" date="2020-05" db="EMBL/GenBank/DDBJ databases">
        <title>WGS assembly of Panicum virgatum.</title>
        <authorList>
            <person name="Lovell J.T."/>
            <person name="Jenkins J."/>
            <person name="Shu S."/>
            <person name="Juenger T.E."/>
            <person name="Schmutz J."/>
        </authorList>
    </citation>
    <scope>NUCLEOTIDE SEQUENCE</scope>
    <source>
        <strain evidence="2">AP13</strain>
    </source>
</reference>
<accession>A0A8T0QY14</accession>
<dbReference type="AlphaFoldDB" id="A0A8T0QY14"/>
<organism evidence="2 3">
    <name type="scientific">Panicum virgatum</name>
    <name type="common">Blackwell switchgrass</name>
    <dbReference type="NCBI Taxonomy" id="38727"/>
    <lineage>
        <taxon>Eukaryota</taxon>
        <taxon>Viridiplantae</taxon>
        <taxon>Streptophyta</taxon>
        <taxon>Embryophyta</taxon>
        <taxon>Tracheophyta</taxon>
        <taxon>Spermatophyta</taxon>
        <taxon>Magnoliopsida</taxon>
        <taxon>Liliopsida</taxon>
        <taxon>Poales</taxon>
        <taxon>Poaceae</taxon>
        <taxon>PACMAD clade</taxon>
        <taxon>Panicoideae</taxon>
        <taxon>Panicodae</taxon>
        <taxon>Paniceae</taxon>
        <taxon>Panicinae</taxon>
        <taxon>Panicum</taxon>
        <taxon>Panicum sect. Hiantes</taxon>
    </lineage>
</organism>
<feature type="compositionally biased region" description="Basic and acidic residues" evidence="1">
    <location>
        <begin position="62"/>
        <end position="80"/>
    </location>
</feature>
<feature type="region of interest" description="Disordered" evidence="1">
    <location>
        <begin position="45"/>
        <end position="83"/>
    </location>
</feature>
<proteinExistence type="predicted"/>
<dbReference type="Gene3D" id="2.60.40.640">
    <property type="match status" value="1"/>
</dbReference>
<evidence type="ECO:0000256" key="1">
    <source>
        <dbReference type="SAM" id="MobiDB-lite"/>
    </source>
</evidence>
<evidence type="ECO:0000313" key="3">
    <source>
        <dbReference type="Proteomes" id="UP000823388"/>
    </source>
</evidence>
<comment type="caution">
    <text evidence="2">The sequence shown here is derived from an EMBL/GenBank/DDBJ whole genome shotgun (WGS) entry which is preliminary data.</text>
</comment>